<dbReference type="InterPro" id="IPR011990">
    <property type="entry name" value="TPR-like_helical_dom_sf"/>
</dbReference>
<dbReference type="Pfam" id="PF07980">
    <property type="entry name" value="SusD_RagB"/>
    <property type="match status" value="1"/>
</dbReference>
<dbReference type="InterPro" id="IPR012944">
    <property type="entry name" value="SusD_RagB_dom"/>
</dbReference>
<dbReference type="Proteomes" id="UP001398556">
    <property type="component" value="Unassembled WGS sequence"/>
</dbReference>
<evidence type="ECO:0000256" key="4">
    <source>
        <dbReference type="ARBA" id="ARBA00023136"/>
    </source>
</evidence>
<evidence type="ECO:0000256" key="5">
    <source>
        <dbReference type="ARBA" id="ARBA00023237"/>
    </source>
</evidence>
<evidence type="ECO:0000313" key="9">
    <source>
        <dbReference type="Proteomes" id="UP001398556"/>
    </source>
</evidence>
<evidence type="ECO:0000256" key="3">
    <source>
        <dbReference type="ARBA" id="ARBA00022729"/>
    </source>
</evidence>
<evidence type="ECO:0000256" key="2">
    <source>
        <dbReference type="ARBA" id="ARBA00006275"/>
    </source>
</evidence>
<dbReference type="Gene3D" id="1.25.40.390">
    <property type="match status" value="1"/>
</dbReference>
<dbReference type="RefSeq" id="WP_341699580.1">
    <property type="nucleotide sequence ID" value="NZ_JBBYHU010000006.1"/>
</dbReference>
<feature type="domain" description="RagB/SusD" evidence="7">
    <location>
        <begin position="404"/>
        <end position="560"/>
    </location>
</feature>
<dbReference type="PROSITE" id="PS51257">
    <property type="entry name" value="PROKAR_LIPOPROTEIN"/>
    <property type="match status" value="1"/>
</dbReference>
<evidence type="ECO:0000256" key="1">
    <source>
        <dbReference type="ARBA" id="ARBA00004442"/>
    </source>
</evidence>
<evidence type="ECO:0000313" key="8">
    <source>
        <dbReference type="EMBL" id="MEL1240335.1"/>
    </source>
</evidence>
<dbReference type="SUPFAM" id="SSF48452">
    <property type="entry name" value="TPR-like"/>
    <property type="match status" value="1"/>
</dbReference>
<protein>
    <submittedName>
        <fullName evidence="8">RagB/SusD family nutrient uptake outer membrane protein</fullName>
    </submittedName>
</protein>
<dbReference type="EMBL" id="JBBYHU010000006">
    <property type="protein sequence ID" value="MEL1240335.1"/>
    <property type="molecule type" value="Genomic_DNA"/>
</dbReference>
<accession>A0ABU9HJN5</accession>
<comment type="similarity">
    <text evidence="2">Belongs to the SusD family.</text>
</comment>
<gene>
    <name evidence="8" type="ORF">AAEO59_04675</name>
</gene>
<organism evidence="8 9">
    <name type="scientific">Flavobacterium flavipallidum</name>
    <dbReference type="NCBI Taxonomy" id="3139140"/>
    <lineage>
        <taxon>Bacteria</taxon>
        <taxon>Pseudomonadati</taxon>
        <taxon>Bacteroidota</taxon>
        <taxon>Flavobacteriia</taxon>
        <taxon>Flavobacteriales</taxon>
        <taxon>Flavobacteriaceae</taxon>
        <taxon>Flavobacterium</taxon>
    </lineage>
</organism>
<sequence>MKKSSFKIYVLTLLVSIISVSCQDFLEDKILDKVSEDAIYSTIDGLEVGVNGLYNRYRNYNAPAGENNPLRAQLFFMAADDLGQFRTYQTPYQLSSHTPAAFPDFKWVEGYKLIEKCNAIIQGSENIAVNGADLTRMNRIVAQARVMRAEIYLDLIRMYDNILLDTTATTPENANDPIDYSVADPVAVFAVIDADLDFAIANLNYSEDYGRYNRSVARHLKGKSAMWQAQYLPRTGITSINVSAKYQEAADQFDKVITESGRTLVPISQVFGQDLNHSEMLFTIVRDELLGSTGAGDNLPGGAGTWIGAVFTNRLYEDSHKYFIHAVEDGGEALGWAYPNDYLQELYGTLVIPDPAKPWGRHIITNDLRYTNYFYPETYVANNPTSAKFGQVIPVTDYDDQIRRYHFSSKKFFDAEKGERSNDSWKDYPMYRLAETFLLGAEAHSNLGHTALALEYMNKVRRRAYGLPYNTPNATVDFTSWTLDTYLDESARELNLERNRWFLLKRLGILVERQNLHYRFGATAAQVKTNAYPMKDYMVRCPIPQSQIDLMKTFPQNPGYEQ</sequence>
<comment type="caution">
    <text evidence="8">The sequence shown here is derived from an EMBL/GenBank/DDBJ whole genome shotgun (WGS) entry which is preliminary data.</text>
</comment>
<feature type="signal peptide" evidence="6">
    <location>
        <begin position="1"/>
        <end position="22"/>
    </location>
</feature>
<keyword evidence="5" id="KW-0998">Cell outer membrane</keyword>
<comment type="subcellular location">
    <subcellularLocation>
        <location evidence="1">Cell outer membrane</location>
    </subcellularLocation>
</comment>
<keyword evidence="3 6" id="KW-0732">Signal</keyword>
<keyword evidence="4" id="KW-0472">Membrane</keyword>
<name>A0ABU9HJN5_9FLAO</name>
<keyword evidence="9" id="KW-1185">Reference proteome</keyword>
<evidence type="ECO:0000256" key="6">
    <source>
        <dbReference type="SAM" id="SignalP"/>
    </source>
</evidence>
<reference evidence="8 9" key="1">
    <citation type="submission" date="2024-04" db="EMBL/GenBank/DDBJ databases">
        <title>Flavobacterium sp. DGU99 16S ribosomal RNA gene Genome sequencing and assembly.</title>
        <authorList>
            <person name="Park S."/>
        </authorList>
    </citation>
    <scope>NUCLEOTIDE SEQUENCE [LARGE SCALE GENOMIC DNA]</scope>
    <source>
        <strain evidence="8 9">DGU99</strain>
    </source>
</reference>
<feature type="chain" id="PRO_5046513230" evidence="6">
    <location>
        <begin position="23"/>
        <end position="562"/>
    </location>
</feature>
<proteinExistence type="inferred from homology"/>
<evidence type="ECO:0000259" key="7">
    <source>
        <dbReference type="Pfam" id="PF07980"/>
    </source>
</evidence>